<dbReference type="InterPro" id="IPR049244">
    <property type="entry name" value="DUF6879"/>
</dbReference>
<dbReference type="EMBL" id="JAVREV010000002">
    <property type="protein sequence ID" value="MDT0441851.1"/>
    <property type="molecule type" value="Genomic_DNA"/>
</dbReference>
<evidence type="ECO:0000259" key="2">
    <source>
        <dbReference type="Pfam" id="PF21806"/>
    </source>
</evidence>
<organism evidence="3 4">
    <name type="scientific">Streptomyces johnsoniae</name>
    <dbReference type="NCBI Taxonomy" id="3075532"/>
    <lineage>
        <taxon>Bacteria</taxon>
        <taxon>Bacillati</taxon>
        <taxon>Actinomycetota</taxon>
        <taxon>Actinomycetes</taxon>
        <taxon>Kitasatosporales</taxon>
        <taxon>Streptomycetaceae</taxon>
        <taxon>Streptomyces</taxon>
    </lineage>
</organism>
<proteinExistence type="predicted"/>
<dbReference type="RefSeq" id="WP_311615997.1">
    <property type="nucleotide sequence ID" value="NZ_JAVREV010000002.1"/>
</dbReference>
<evidence type="ECO:0000313" key="3">
    <source>
        <dbReference type="EMBL" id="MDT0441851.1"/>
    </source>
</evidence>
<evidence type="ECO:0000256" key="1">
    <source>
        <dbReference type="SAM" id="MobiDB-lite"/>
    </source>
</evidence>
<feature type="domain" description="DUF6879" evidence="2">
    <location>
        <begin position="26"/>
        <end position="194"/>
    </location>
</feature>
<protein>
    <recommendedName>
        <fullName evidence="2">DUF6879 domain-containing protein</fullName>
    </recommendedName>
</protein>
<dbReference type="Proteomes" id="UP001183615">
    <property type="component" value="Unassembled WGS sequence"/>
</dbReference>
<gene>
    <name evidence="3" type="ORF">RM779_04460</name>
</gene>
<feature type="region of interest" description="Disordered" evidence="1">
    <location>
        <begin position="1"/>
        <end position="28"/>
    </location>
</feature>
<sequence length="209" mass="23621">MPDTRPPALGPAGGERLGPDEYDSDFDRYEDEVRDRDSWKLEREQFFDEDDDPSFRAFRRGEWANALRLLAAESPALRESAASDHARGSVFRRVRIVEEPLTPYVQWELHALRVQAENGLPVRVVTADAVGHLEREGPLPELVTLGGLVLYRVMYTAAGVPDGAIRYTDVDRIRQWERFIAALYERGEDVTSYVERHVAHLPAPAAPAP</sequence>
<accession>A0ABU2RYL1</accession>
<dbReference type="Pfam" id="PF21806">
    <property type="entry name" value="DUF6879"/>
    <property type="match status" value="1"/>
</dbReference>
<comment type="caution">
    <text evidence="3">The sequence shown here is derived from an EMBL/GenBank/DDBJ whole genome shotgun (WGS) entry which is preliminary data.</text>
</comment>
<reference evidence="4" key="1">
    <citation type="submission" date="2023-07" db="EMBL/GenBank/DDBJ databases">
        <title>30 novel species of actinomycetes from the DSMZ collection.</title>
        <authorList>
            <person name="Nouioui I."/>
        </authorList>
    </citation>
    <scope>NUCLEOTIDE SEQUENCE [LARGE SCALE GENOMIC DNA]</scope>
    <source>
        <strain evidence="4">DSM 41886</strain>
    </source>
</reference>
<evidence type="ECO:0000313" key="4">
    <source>
        <dbReference type="Proteomes" id="UP001183615"/>
    </source>
</evidence>
<name>A0ABU2RYL1_9ACTN</name>
<keyword evidence="4" id="KW-1185">Reference proteome</keyword>